<feature type="region of interest" description="Disordered" evidence="1">
    <location>
        <begin position="558"/>
        <end position="582"/>
    </location>
</feature>
<dbReference type="AlphaFoldDB" id="E3RRJ2"/>
<evidence type="ECO:0000256" key="2">
    <source>
        <dbReference type="SAM" id="Phobius"/>
    </source>
</evidence>
<feature type="region of interest" description="Disordered" evidence="1">
    <location>
        <begin position="1"/>
        <end position="99"/>
    </location>
</feature>
<name>E3RRJ2_PYRTT</name>
<dbReference type="OrthoDB" id="5383338at2759"/>
<feature type="compositionally biased region" description="Pro residues" evidence="1">
    <location>
        <begin position="9"/>
        <end position="23"/>
    </location>
</feature>
<protein>
    <submittedName>
        <fullName evidence="3">Uncharacterized protein</fullName>
    </submittedName>
</protein>
<dbReference type="KEGG" id="pte:PTT_11430"/>
<gene>
    <name evidence="3" type="ORF">PTT_11430</name>
</gene>
<proteinExistence type="predicted"/>
<feature type="region of interest" description="Disordered" evidence="1">
    <location>
        <begin position="624"/>
        <end position="650"/>
    </location>
</feature>
<dbReference type="EMBL" id="GL534659">
    <property type="protein sequence ID" value="EFQ91653.1"/>
    <property type="molecule type" value="Genomic_DNA"/>
</dbReference>
<feature type="compositionally biased region" description="Low complexity" evidence="1">
    <location>
        <begin position="42"/>
        <end position="54"/>
    </location>
</feature>
<organism evidence="4">
    <name type="scientific">Pyrenophora teres f. teres (strain 0-1)</name>
    <name type="common">Barley net blotch fungus</name>
    <name type="synonym">Drechslera teres f. teres</name>
    <dbReference type="NCBI Taxonomy" id="861557"/>
    <lineage>
        <taxon>Eukaryota</taxon>
        <taxon>Fungi</taxon>
        <taxon>Dikarya</taxon>
        <taxon>Ascomycota</taxon>
        <taxon>Pezizomycotina</taxon>
        <taxon>Dothideomycetes</taxon>
        <taxon>Pleosporomycetidae</taxon>
        <taxon>Pleosporales</taxon>
        <taxon>Pleosporineae</taxon>
        <taxon>Pleosporaceae</taxon>
        <taxon>Pyrenophora</taxon>
    </lineage>
</organism>
<dbReference type="STRING" id="861557.E3RRJ2"/>
<accession>E3RRJ2</accession>
<reference evidence="3 4" key="1">
    <citation type="journal article" date="2010" name="Genome Biol.">
        <title>A first genome assembly of the barley fungal pathogen Pyrenophora teres f. teres.</title>
        <authorList>
            <person name="Ellwood S.R."/>
            <person name="Liu Z."/>
            <person name="Syme R.A."/>
            <person name="Lai Z."/>
            <person name="Hane J.K."/>
            <person name="Keiper F."/>
            <person name="Moffat C.S."/>
            <person name="Oliver R.P."/>
            <person name="Friesen T.L."/>
        </authorList>
    </citation>
    <scope>NUCLEOTIDE SEQUENCE [LARGE SCALE GENOMIC DNA]</scope>
    <source>
        <strain evidence="3 4">0-1</strain>
    </source>
</reference>
<keyword evidence="2" id="KW-0812">Transmembrane</keyword>
<dbReference type="HOGENOM" id="CLU_377738_0_0_1"/>
<dbReference type="eggNOG" id="ENOG502SETB">
    <property type="taxonomic scope" value="Eukaryota"/>
</dbReference>
<feature type="compositionally biased region" description="Low complexity" evidence="1">
    <location>
        <begin position="88"/>
        <end position="97"/>
    </location>
</feature>
<evidence type="ECO:0000313" key="4">
    <source>
        <dbReference type="Proteomes" id="UP000001067"/>
    </source>
</evidence>
<evidence type="ECO:0000256" key="1">
    <source>
        <dbReference type="SAM" id="MobiDB-lite"/>
    </source>
</evidence>
<feature type="compositionally biased region" description="Low complexity" evidence="1">
    <location>
        <begin position="627"/>
        <end position="638"/>
    </location>
</feature>
<feature type="compositionally biased region" description="Polar residues" evidence="1">
    <location>
        <begin position="70"/>
        <end position="81"/>
    </location>
</feature>
<sequence length="734" mass="79499">MAGPALQLFPPPRAPRLPSPNRRPSPRPKTATPDPADFHELVIQVNSVPVSPSNPMAPPPAIASPPRAHVSTSQARAATQTDRPHFSPPSQQAPSPQLDRQESFYRDNGKQHTSPDPNRAVSPAFSEAQTLVRANSSATRVPSVSPVDEIPMRSMFPIYDPTVPLSRQPYQPTQASPTQLPRAQISRSPYSESYVPHNNVRLTASSAPPPAKPFFTPSSLLDNLWLATNGQEEPEVQLYTLRMHRATAANPTITFGTTPSLPFYSMAQSNLAGDYEIPSIMNELLIQRHHPTQPRVLPIAQLDLIAPPSLDTGSFNPAQQNETTLLTTIYPKLAALQALDAAANSPAASRLALSDPGAQSPAAQRLAEDVLAGTAQRECCALAWTRDNPQQQANPWAAHLPSEGSYQLHHPTLGNFPISLEGDCSVINLPSTRPVTAFYGHNMPLTPQATGRKPACITVLNPYVLSPTTPRTNAFSPLPPPPRLDGTNRPISMTPSEMSVTQLPTNPDGIADDAMLARLDFTNDALTLNLGALTRFGNPFLVDVVTSSLLAVAIAEATRGRKSRTNRSQDNFEPPPPSFTLTHQKEDTAKAFKDSFVEGFQGVGGKSARPPLSGKGLRKFANSFRSTMTTTTTPTTTTARGSESTSRKPSFDKDIELGEWYGQDKYSTAKETTSEKKKTKTKDTEGNDSKLPFIARTLIAVISLAFRTVVWVVKIIFKIVSGVVVMVCRNAGKL</sequence>
<dbReference type="Proteomes" id="UP000001067">
    <property type="component" value="Unassembled WGS sequence"/>
</dbReference>
<keyword evidence="2" id="KW-1133">Transmembrane helix</keyword>
<feature type="transmembrane region" description="Helical" evidence="2">
    <location>
        <begin position="693"/>
        <end position="717"/>
    </location>
</feature>
<evidence type="ECO:0000313" key="3">
    <source>
        <dbReference type="EMBL" id="EFQ91653.1"/>
    </source>
</evidence>
<keyword evidence="2" id="KW-0472">Membrane</keyword>
<keyword evidence="4" id="KW-1185">Reference proteome</keyword>